<keyword evidence="3" id="KW-1185">Reference proteome</keyword>
<organism evidence="2 3">
    <name type="scientific">Agaricus bisporus var. burnettii (strain JB137-S8 / ATCC MYA-4627 / FGSC 10392)</name>
    <name type="common">White button mushroom</name>
    <dbReference type="NCBI Taxonomy" id="597362"/>
    <lineage>
        <taxon>Eukaryota</taxon>
        <taxon>Fungi</taxon>
        <taxon>Dikarya</taxon>
        <taxon>Basidiomycota</taxon>
        <taxon>Agaricomycotina</taxon>
        <taxon>Agaricomycetes</taxon>
        <taxon>Agaricomycetidae</taxon>
        <taxon>Agaricales</taxon>
        <taxon>Agaricineae</taxon>
        <taxon>Agaricaceae</taxon>
        <taxon>Agaricus</taxon>
    </lineage>
</organism>
<feature type="region of interest" description="Disordered" evidence="1">
    <location>
        <begin position="1"/>
        <end position="102"/>
    </location>
</feature>
<dbReference type="GeneID" id="18832517"/>
<dbReference type="AlphaFoldDB" id="K5XQE4"/>
<accession>K5XQE4</accession>
<feature type="compositionally biased region" description="Basic and acidic residues" evidence="1">
    <location>
        <begin position="32"/>
        <end position="46"/>
    </location>
</feature>
<dbReference type="InParanoid" id="K5XQE4"/>
<dbReference type="EMBL" id="JH971398">
    <property type="protein sequence ID" value="EKM77015.1"/>
    <property type="molecule type" value="Genomic_DNA"/>
</dbReference>
<evidence type="ECO:0000256" key="1">
    <source>
        <dbReference type="SAM" id="MobiDB-lite"/>
    </source>
</evidence>
<dbReference type="KEGG" id="abp:AGABI1DRAFT93680"/>
<reference evidence="3" key="1">
    <citation type="journal article" date="2012" name="Proc. Natl. Acad. Sci. U.S.A.">
        <title>Genome sequence of the button mushroom Agaricus bisporus reveals mechanisms governing adaptation to a humic-rich ecological niche.</title>
        <authorList>
            <person name="Morin E."/>
            <person name="Kohler A."/>
            <person name="Baker A.R."/>
            <person name="Foulongne-Oriol M."/>
            <person name="Lombard V."/>
            <person name="Nagy L.G."/>
            <person name="Ohm R.A."/>
            <person name="Patyshakuliyeva A."/>
            <person name="Brun A."/>
            <person name="Aerts A.L."/>
            <person name="Bailey A.M."/>
            <person name="Billette C."/>
            <person name="Coutinho P.M."/>
            <person name="Deakin G."/>
            <person name="Doddapaneni H."/>
            <person name="Floudas D."/>
            <person name="Grimwood J."/>
            <person name="Hilden K."/>
            <person name="Kuees U."/>
            <person name="LaButti K.M."/>
            <person name="Lapidus A."/>
            <person name="Lindquist E.A."/>
            <person name="Lucas S.M."/>
            <person name="Murat C."/>
            <person name="Riley R.W."/>
            <person name="Salamov A.A."/>
            <person name="Schmutz J."/>
            <person name="Subramanian V."/>
            <person name="Woesten H.A.B."/>
            <person name="Xu J."/>
            <person name="Eastwood D.C."/>
            <person name="Foster G.D."/>
            <person name="Sonnenberg A.S."/>
            <person name="Cullen D."/>
            <person name="de Vries R.P."/>
            <person name="Lundell T."/>
            <person name="Hibbett D.S."/>
            <person name="Henrissat B."/>
            <person name="Burton K.S."/>
            <person name="Kerrigan R.W."/>
            <person name="Challen M.P."/>
            <person name="Grigoriev I.V."/>
            <person name="Martin F."/>
        </authorList>
    </citation>
    <scope>NUCLEOTIDE SEQUENCE [LARGE SCALE GENOMIC DNA]</scope>
    <source>
        <strain evidence="3">JB137-S8 / ATCC MYA-4627 / FGSC 10392</strain>
    </source>
</reference>
<dbReference type="RefSeq" id="XP_007332315.1">
    <property type="nucleotide sequence ID" value="XM_007332253.1"/>
</dbReference>
<feature type="compositionally biased region" description="Basic and acidic residues" evidence="1">
    <location>
        <begin position="69"/>
        <end position="88"/>
    </location>
</feature>
<sequence>MKEQMALPTDNKMTAGVAENNKVAQEGVAEEEDKRNDTDMTSEKYKAKSAGQAESAESVESAESAGQAEHSDEKKNVQSQRSSEEANAKKKKERKAKKKKKIVDVVQEQEANVEGYLYWDEEEKAAKADEQHWMYAEKKWHDDHEVLHYWKNCSKVENLNWSIKRYLLEGSGSGLSTDDKEIEIAVDYEPDV</sequence>
<feature type="compositionally biased region" description="Low complexity" evidence="1">
    <location>
        <begin position="49"/>
        <end position="68"/>
    </location>
</feature>
<feature type="compositionally biased region" description="Basic residues" evidence="1">
    <location>
        <begin position="89"/>
        <end position="101"/>
    </location>
</feature>
<evidence type="ECO:0000313" key="3">
    <source>
        <dbReference type="Proteomes" id="UP000008493"/>
    </source>
</evidence>
<evidence type="ECO:0000313" key="2">
    <source>
        <dbReference type="EMBL" id="EKM77015.1"/>
    </source>
</evidence>
<dbReference type="HOGENOM" id="CLU_1414781_0_0_1"/>
<name>K5XQE4_AGABU</name>
<gene>
    <name evidence="2" type="ORF">AGABI1DRAFT_93680</name>
</gene>
<dbReference type="Proteomes" id="UP000008493">
    <property type="component" value="Unassembled WGS sequence"/>
</dbReference>
<protein>
    <submittedName>
        <fullName evidence="2">Uncharacterized protein</fullName>
    </submittedName>
</protein>
<proteinExistence type="predicted"/>